<organism evidence="1">
    <name type="scientific">marine sediment metagenome</name>
    <dbReference type="NCBI Taxonomy" id="412755"/>
    <lineage>
        <taxon>unclassified sequences</taxon>
        <taxon>metagenomes</taxon>
        <taxon>ecological metagenomes</taxon>
    </lineage>
</organism>
<feature type="non-terminal residue" evidence="1">
    <location>
        <position position="151"/>
    </location>
</feature>
<protein>
    <submittedName>
        <fullName evidence="1">Uncharacterized protein</fullName>
    </submittedName>
</protein>
<evidence type="ECO:0000313" key="1">
    <source>
        <dbReference type="EMBL" id="KKM85052.1"/>
    </source>
</evidence>
<gene>
    <name evidence="1" type="ORF">LCGC14_1292960</name>
</gene>
<sequence>MTTALLIAAAVGVGVQAYGQYQQGKQAQAQAKAQAAWNLYNSKVAKREAEIERQATTEDIRQQRKRAATLLARQRSLIGASGLQMEGSPLLVAEDTAAELAKERVNIQLRGARRGMALETRSILDISKASAAKARAAGFGKAAVTGAGASI</sequence>
<comment type="caution">
    <text evidence="1">The sequence shown here is derived from an EMBL/GenBank/DDBJ whole genome shotgun (WGS) entry which is preliminary data.</text>
</comment>
<name>A0A0F9NUS9_9ZZZZ</name>
<dbReference type="EMBL" id="LAZR01007471">
    <property type="protein sequence ID" value="KKM85052.1"/>
    <property type="molecule type" value="Genomic_DNA"/>
</dbReference>
<dbReference type="AlphaFoldDB" id="A0A0F9NUS9"/>
<reference evidence="1" key="1">
    <citation type="journal article" date="2015" name="Nature">
        <title>Complex archaea that bridge the gap between prokaryotes and eukaryotes.</title>
        <authorList>
            <person name="Spang A."/>
            <person name="Saw J.H."/>
            <person name="Jorgensen S.L."/>
            <person name="Zaremba-Niedzwiedzka K."/>
            <person name="Martijn J."/>
            <person name="Lind A.E."/>
            <person name="van Eijk R."/>
            <person name="Schleper C."/>
            <person name="Guy L."/>
            <person name="Ettema T.J."/>
        </authorList>
    </citation>
    <scope>NUCLEOTIDE SEQUENCE</scope>
</reference>
<proteinExistence type="predicted"/>
<accession>A0A0F9NUS9</accession>